<dbReference type="EMBL" id="JAEEGB010000015">
    <property type="protein sequence ID" value="MBI6873713.1"/>
    <property type="molecule type" value="Genomic_DNA"/>
</dbReference>
<name>A0A934HZQ2_9CLOT</name>
<keyword evidence="2" id="KW-1185">Reference proteome</keyword>
<evidence type="ECO:0000313" key="1">
    <source>
        <dbReference type="EMBL" id="MBI6873713.1"/>
    </source>
</evidence>
<accession>A0A934HZQ2</accession>
<dbReference type="GO" id="GO:0008556">
    <property type="term" value="F:P-type potassium transmembrane transporter activity"/>
    <property type="evidence" value="ECO:0007669"/>
    <property type="project" value="InterPro"/>
</dbReference>
<proteinExistence type="predicted"/>
<reference evidence="1" key="1">
    <citation type="submission" date="2020-12" db="EMBL/GenBank/DDBJ databases">
        <title>Clostridium thailandense sp. nov., a novel acetogenic bacterium isolated from peat land soil in Thailand.</title>
        <authorList>
            <person name="Chaikitkaew S."/>
            <person name="Birkeland N.K."/>
        </authorList>
    </citation>
    <scope>NUCLEOTIDE SEQUENCE</scope>
    <source>
        <strain evidence="1">DSM 17425</strain>
    </source>
</reference>
<dbReference type="NCBIfam" id="TIGR02115">
    <property type="entry name" value="potass_kdpF"/>
    <property type="match status" value="1"/>
</dbReference>
<dbReference type="InterPro" id="IPR011726">
    <property type="entry name" value="KdpF"/>
</dbReference>
<gene>
    <name evidence="1" type="primary">kdpF</name>
    <name evidence="1" type="ORF">I6U51_13485</name>
</gene>
<comment type="caution">
    <text evidence="1">The sequence shown here is derived from an EMBL/GenBank/DDBJ whole genome shotgun (WGS) entry which is preliminary data.</text>
</comment>
<sequence length="25" mass="3036">MWGLIIITILLFIYLCYALFNPEKF</sequence>
<dbReference type="AlphaFoldDB" id="A0A934HZQ2"/>
<evidence type="ECO:0000313" key="2">
    <source>
        <dbReference type="Proteomes" id="UP000622687"/>
    </source>
</evidence>
<dbReference type="Pfam" id="PF09604">
    <property type="entry name" value="Potass_KdpF"/>
    <property type="match status" value="1"/>
</dbReference>
<organism evidence="1 2">
    <name type="scientific">Clostridium aciditolerans</name>
    <dbReference type="NCBI Taxonomy" id="339861"/>
    <lineage>
        <taxon>Bacteria</taxon>
        <taxon>Bacillati</taxon>
        <taxon>Bacillota</taxon>
        <taxon>Clostridia</taxon>
        <taxon>Eubacteriales</taxon>
        <taxon>Clostridiaceae</taxon>
        <taxon>Clostridium</taxon>
    </lineage>
</organism>
<dbReference type="Proteomes" id="UP000622687">
    <property type="component" value="Unassembled WGS sequence"/>
</dbReference>
<dbReference type="RefSeq" id="WP_178906830.1">
    <property type="nucleotide sequence ID" value="NZ_JAEEGB010000015.1"/>
</dbReference>
<dbReference type="GO" id="GO:0005886">
    <property type="term" value="C:plasma membrane"/>
    <property type="evidence" value="ECO:0007669"/>
    <property type="project" value="InterPro"/>
</dbReference>
<protein>
    <submittedName>
        <fullName evidence="1">K(+)-transporting ATPase subunit F</fullName>
    </submittedName>
</protein>